<dbReference type="RefSeq" id="WP_189089507.1">
    <property type="nucleotide sequence ID" value="NZ_BMQL01000007.1"/>
</dbReference>
<comment type="pathway">
    <text evidence="4 15 16">Amino-acid biosynthesis; L-leucine biosynthesis; L-leucine from 3-methyl-2-oxobutanoate: step 3/4.</text>
</comment>
<dbReference type="Pfam" id="PF00180">
    <property type="entry name" value="Iso_dh"/>
    <property type="match status" value="1"/>
</dbReference>
<feature type="binding site" evidence="15">
    <location>
        <position position="245"/>
    </location>
    <ligand>
        <name>Mg(2+)</name>
        <dbReference type="ChEBI" id="CHEBI:18420"/>
    </ligand>
</feature>
<comment type="function">
    <text evidence="15 16">Catalyzes the oxidation of 3-carboxy-2-hydroxy-4-methylpentanoate (3-isopropylmalate) to 3-carboxy-4-methyl-2-oxopentanoate. The product decarboxylates to 4-methyl-2 oxopentanoate.</text>
</comment>
<comment type="similarity">
    <text evidence="5 15">Belongs to the isocitrate and isopropylmalate dehydrogenases family. LeuB type 1 subfamily.</text>
</comment>
<evidence type="ECO:0000256" key="12">
    <source>
        <dbReference type="ARBA" id="ARBA00023027"/>
    </source>
</evidence>
<evidence type="ECO:0000256" key="6">
    <source>
        <dbReference type="ARBA" id="ARBA00011738"/>
    </source>
</evidence>
<dbReference type="GO" id="GO:0009098">
    <property type="term" value="P:L-leucine biosynthetic process"/>
    <property type="evidence" value="ECO:0007669"/>
    <property type="project" value="UniProtKB-UniRule"/>
</dbReference>
<keyword evidence="13 15" id="KW-0464">Manganese</keyword>
<keyword evidence="11 15" id="KW-0560">Oxidoreductase</keyword>
<proteinExistence type="inferred from homology"/>
<dbReference type="Proteomes" id="UP000603865">
    <property type="component" value="Unassembled WGS sequence"/>
</dbReference>
<dbReference type="EMBL" id="BMQL01000007">
    <property type="protein sequence ID" value="GGR05460.1"/>
    <property type="molecule type" value="Genomic_DNA"/>
</dbReference>
<dbReference type="GO" id="GO:0000287">
    <property type="term" value="F:magnesium ion binding"/>
    <property type="evidence" value="ECO:0007669"/>
    <property type="project" value="InterPro"/>
</dbReference>
<dbReference type="Gene3D" id="3.40.718.10">
    <property type="entry name" value="Isopropylmalate Dehydrogenase"/>
    <property type="match status" value="1"/>
</dbReference>
<dbReference type="SUPFAM" id="SSF53659">
    <property type="entry name" value="Isocitrate/Isopropylmalate dehydrogenase-like"/>
    <property type="match status" value="1"/>
</dbReference>
<evidence type="ECO:0000256" key="16">
    <source>
        <dbReference type="RuleBase" id="RU004445"/>
    </source>
</evidence>
<dbReference type="InterPro" id="IPR019818">
    <property type="entry name" value="IsoCit/isopropylmalate_DH_CS"/>
</dbReference>
<evidence type="ECO:0000256" key="15">
    <source>
        <dbReference type="HAMAP-Rule" id="MF_01033"/>
    </source>
</evidence>
<comment type="caution">
    <text evidence="18">The sequence shown here is derived from an EMBL/GenBank/DDBJ whole genome shotgun (WGS) entry which is preliminary data.</text>
</comment>
<evidence type="ECO:0000256" key="10">
    <source>
        <dbReference type="ARBA" id="ARBA00022842"/>
    </source>
</evidence>
<dbReference type="PANTHER" id="PTHR42979">
    <property type="entry name" value="3-ISOPROPYLMALATE DEHYDROGENASE"/>
    <property type="match status" value="1"/>
</dbReference>
<feature type="binding site" evidence="15">
    <location>
        <position position="249"/>
    </location>
    <ligand>
        <name>Mg(2+)</name>
        <dbReference type="ChEBI" id="CHEBI:18420"/>
    </ligand>
</feature>
<evidence type="ECO:0000256" key="5">
    <source>
        <dbReference type="ARBA" id="ARBA00008319"/>
    </source>
</evidence>
<comment type="cofactor">
    <cofactor evidence="2">
        <name>Mn(2+)</name>
        <dbReference type="ChEBI" id="CHEBI:29035"/>
    </cofactor>
</comment>
<evidence type="ECO:0000256" key="7">
    <source>
        <dbReference type="ARBA" id="ARBA00022430"/>
    </source>
</evidence>
<evidence type="ECO:0000256" key="9">
    <source>
        <dbReference type="ARBA" id="ARBA00022723"/>
    </source>
</evidence>
<comment type="catalytic activity">
    <reaction evidence="1 15 16">
        <text>(2R,3S)-3-isopropylmalate + NAD(+) = 4-methyl-2-oxopentanoate + CO2 + NADH</text>
        <dbReference type="Rhea" id="RHEA:32271"/>
        <dbReference type="ChEBI" id="CHEBI:16526"/>
        <dbReference type="ChEBI" id="CHEBI:17865"/>
        <dbReference type="ChEBI" id="CHEBI:35121"/>
        <dbReference type="ChEBI" id="CHEBI:57540"/>
        <dbReference type="ChEBI" id="CHEBI:57945"/>
        <dbReference type="EC" id="1.1.1.85"/>
    </reaction>
</comment>
<keyword evidence="8 15" id="KW-0028">Amino-acid biosynthesis</keyword>
<keyword evidence="10 15" id="KW-0460">Magnesium</keyword>
<dbReference type="InterPro" id="IPR004429">
    <property type="entry name" value="Isopropylmalate_DH"/>
</dbReference>
<comment type="caution">
    <text evidence="15">Lacks conserved residue(s) required for the propagation of feature annotation.</text>
</comment>
<reference evidence="18" key="2">
    <citation type="submission" date="2020-09" db="EMBL/GenBank/DDBJ databases">
        <authorList>
            <person name="Sun Q."/>
            <person name="Ohkuma M."/>
        </authorList>
    </citation>
    <scope>NUCLEOTIDE SEQUENCE</scope>
    <source>
        <strain evidence="18">JCM 31311</strain>
    </source>
</reference>
<keyword evidence="15" id="KW-0963">Cytoplasm</keyword>
<dbReference type="PROSITE" id="PS00470">
    <property type="entry name" value="IDH_IMDH"/>
    <property type="match status" value="1"/>
</dbReference>
<keyword evidence="12 15" id="KW-0520">NAD</keyword>
<dbReference type="NCBIfam" id="TIGR00169">
    <property type="entry name" value="leuB"/>
    <property type="match status" value="1"/>
</dbReference>
<dbReference type="PANTHER" id="PTHR42979:SF1">
    <property type="entry name" value="3-ISOPROPYLMALATE DEHYDROGENASE"/>
    <property type="match status" value="1"/>
</dbReference>
<dbReference type="InterPro" id="IPR024084">
    <property type="entry name" value="IsoPropMal-DH-like_dom"/>
</dbReference>
<comment type="subcellular location">
    <subcellularLocation>
        <location evidence="3 15">Cytoplasm</location>
    </subcellularLocation>
</comment>
<reference evidence="18" key="1">
    <citation type="journal article" date="2014" name="Int. J. Syst. Evol. Microbiol.">
        <title>Complete genome sequence of Corynebacterium casei LMG S-19264T (=DSM 44701T), isolated from a smear-ripened cheese.</title>
        <authorList>
            <consortium name="US DOE Joint Genome Institute (JGI-PGF)"/>
            <person name="Walter F."/>
            <person name="Albersmeier A."/>
            <person name="Kalinowski J."/>
            <person name="Ruckert C."/>
        </authorList>
    </citation>
    <scope>NUCLEOTIDE SEQUENCE</scope>
    <source>
        <strain evidence="18">JCM 31311</strain>
    </source>
</reference>
<feature type="site" description="Important for catalysis" evidence="15">
    <location>
        <position position="142"/>
    </location>
</feature>
<feature type="site" description="Important for catalysis" evidence="15">
    <location>
        <position position="188"/>
    </location>
</feature>
<keyword evidence="14 15" id="KW-0100">Branched-chain amino acid biosynthesis</keyword>
<evidence type="ECO:0000259" key="17">
    <source>
        <dbReference type="SMART" id="SM01329"/>
    </source>
</evidence>
<organism evidence="18 19">
    <name type="scientific">Deinococcus ruber</name>
    <dbReference type="NCBI Taxonomy" id="1848197"/>
    <lineage>
        <taxon>Bacteria</taxon>
        <taxon>Thermotogati</taxon>
        <taxon>Deinococcota</taxon>
        <taxon>Deinococci</taxon>
        <taxon>Deinococcales</taxon>
        <taxon>Deinococcaceae</taxon>
        <taxon>Deinococcus</taxon>
    </lineage>
</organism>
<evidence type="ECO:0000256" key="1">
    <source>
        <dbReference type="ARBA" id="ARBA00000624"/>
    </source>
</evidence>
<keyword evidence="19" id="KW-1185">Reference proteome</keyword>
<dbReference type="HAMAP" id="MF_01033">
    <property type="entry name" value="LeuB_type1"/>
    <property type="match status" value="1"/>
</dbReference>
<feature type="binding site" evidence="15">
    <location>
        <position position="107"/>
    </location>
    <ligand>
        <name>substrate</name>
    </ligand>
</feature>
<feature type="binding site" evidence="15">
    <location>
        <position position="135"/>
    </location>
    <ligand>
        <name>substrate</name>
    </ligand>
</feature>
<dbReference type="GO" id="GO:0005829">
    <property type="term" value="C:cytosol"/>
    <property type="evidence" value="ECO:0007669"/>
    <property type="project" value="TreeGrafter"/>
</dbReference>
<feature type="binding site" evidence="15">
    <location>
        <position position="221"/>
    </location>
    <ligand>
        <name>Mg(2+)</name>
        <dbReference type="ChEBI" id="CHEBI:18420"/>
    </ligand>
</feature>
<evidence type="ECO:0000256" key="14">
    <source>
        <dbReference type="ARBA" id="ARBA00023304"/>
    </source>
</evidence>
<dbReference type="FunFam" id="3.40.718.10:FF:000006">
    <property type="entry name" value="3-isopropylmalate dehydrogenase"/>
    <property type="match status" value="1"/>
</dbReference>
<dbReference type="SMART" id="SM01329">
    <property type="entry name" value="Iso_dh"/>
    <property type="match status" value="1"/>
</dbReference>
<dbReference type="AlphaFoldDB" id="A0A918F6B1"/>
<name>A0A918F6B1_9DEIO</name>
<gene>
    <name evidence="15 18" type="primary">leuB</name>
    <name evidence="18" type="ORF">GCM10008957_18000</name>
</gene>
<evidence type="ECO:0000313" key="18">
    <source>
        <dbReference type="EMBL" id="GGR05460.1"/>
    </source>
</evidence>
<feature type="binding site" evidence="15">
    <location>
        <begin position="278"/>
        <end position="290"/>
    </location>
    <ligand>
        <name>NAD(+)</name>
        <dbReference type="ChEBI" id="CHEBI:57540"/>
    </ligand>
</feature>
<protein>
    <recommendedName>
        <fullName evidence="15">3-isopropylmalate dehydrogenase</fullName>
        <ecNumber evidence="15">1.1.1.85</ecNumber>
    </recommendedName>
    <alternativeName>
        <fullName evidence="15">3-IPM-DH</fullName>
    </alternativeName>
    <alternativeName>
        <fullName evidence="15">Beta-IPM dehydrogenase</fullName>
        <shortName evidence="15">IMDH</shortName>
    </alternativeName>
</protein>
<feature type="binding site" evidence="15">
    <location>
        <position position="97"/>
    </location>
    <ligand>
        <name>substrate</name>
    </ligand>
</feature>
<accession>A0A918F6B1</accession>
<comment type="cofactor">
    <cofactor evidence="15 16">
        <name>Mg(2+)</name>
        <dbReference type="ChEBI" id="CHEBI:18420"/>
    </cofactor>
    <cofactor evidence="15 16">
        <name>Mn(2+)</name>
        <dbReference type="ChEBI" id="CHEBI:29035"/>
    </cofactor>
    <text evidence="15 16">Binds 1 Mg(2+) or Mn(2+) ion per subunit.</text>
</comment>
<dbReference type="GO" id="GO:0051287">
    <property type="term" value="F:NAD binding"/>
    <property type="evidence" value="ECO:0007669"/>
    <property type="project" value="InterPro"/>
</dbReference>
<comment type="subunit">
    <text evidence="6 15 16">Homodimer.</text>
</comment>
<dbReference type="GO" id="GO:0003862">
    <property type="term" value="F:3-isopropylmalate dehydrogenase activity"/>
    <property type="evidence" value="ECO:0007669"/>
    <property type="project" value="UniProtKB-UniRule"/>
</dbReference>
<keyword evidence="7 15" id="KW-0432">Leucine biosynthesis</keyword>
<evidence type="ECO:0000256" key="3">
    <source>
        <dbReference type="ARBA" id="ARBA00004496"/>
    </source>
</evidence>
<evidence type="ECO:0000256" key="2">
    <source>
        <dbReference type="ARBA" id="ARBA00001936"/>
    </source>
</evidence>
<evidence type="ECO:0000256" key="8">
    <source>
        <dbReference type="ARBA" id="ARBA00022605"/>
    </source>
</evidence>
<evidence type="ECO:0000256" key="4">
    <source>
        <dbReference type="ARBA" id="ARBA00004762"/>
    </source>
</evidence>
<dbReference type="EC" id="1.1.1.85" evidence="15"/>
<feature type="domain" description="Isopropylmalate dehydrogenase-like" evidence="17">
    <location>
        <begin position="6"/>
        <end position="344"/>
    </location>
</feature>
<feature type="binding site" evidence="15">
    <location>
        <position position="221"/>
    </location>
    <ligand>
        <name>substrate</name>
    </ligand>
</feature>
<evidence type="ECO:0000313" key="19">
    <source>
        <dbReference type="Proteomes" id="UP000603865"/>
    </source>
</evidence>
<sequence>MPAKKLIVTLPGDGIGPEVTAAAVAVLREVAPELSFEEHLLGGVAIDRTGDPFPQQTQDALKSADAVLLGTVGGAQNSPWNSLPRHLRPESGLLKLRKLLGVYANLRPVRVQPGLEHLSPLRPELARGVDILIVRELLGGIYFDADRKIEGSAAYNTMRYTTPEVERIAKVAFWAAEQRKGRVTSVDKANVLEVSELWRRDVTALRDRDYRSIHLNHEYVDSVAMLIVSNPSRYDVIVTENLFGDILSDLAAVIPGSLGLMPSASLGDGAGLFEPIHGSAPDIAGQGVANPAAAIMSAAMLLRHGLDMPHIAAKIDGAVSQALREKPTRDLGGTASTQEFTDAVLKALDRAAVG</sequence>
<evidence type="ECO:0000256" key="13">
    <source>
        <dbReference type="ARBA" id="ARBA00023211"/>
    </source>
</evidence>
<evidence type="ECO:0000256" key="11">
    <source>
        <dbReference type="ARBA" id="ARBA00023002"/>
    </source>
</evidence>
<keyword evidence="9 15" id="KW-0479">Metal-binding</keyword>